<dbReference type="EMBL" id="AP022614">
    <property type="protein sequence ID" value="BBZ45433.1"/>
    <property type="molecule type" value="Genomic_DNA"/>
</dbReference>
<proteinExistence type="predicted"/>
<name>A0A7I7YWQ5_9MYCO</name>
<accession>A0A7I7YWQ5</accession>
<dbReference type="AlphaFoldDB" id="A0A7I7YWQ5"/>
<organism evidence="1 2">
    <name type="scientific">Mycobacterium parmense</name>
    <dbReference type="NCBI Taxonomy" id="185642"/>
    <lineage>
        <taxon>Bacteria</taxon>
        <taxon>Bacillati</taxon>
        <taxon>Actinomycetota</taxon>
        <taxon>Actinomycetes</taxon>
        <taxon>Mycobacteriales</taxon>
        <taxon>Mycobacteriaceae</taxon>
        <taxon>Mycobacterium</taxon>
        <taxon>Mycobacterium simiae complex</taxon>
    </lineage>
</organism>
<evidence type="ECO:0000313" key="1">
    <source>
        <dbReference type="EMBL" id="BBZ45433.1"/>
    </source>
</evidence>
<dbReference type="RefSeq" id="WP_085267722.1">
    <property type="nucleotide sequence ID" value="NZ_AP022614.1"/>
</dbReference>
<gene>
    <name evidence="1" type="ORF">MPRM_27140</name>
</gene>
<protein>
    <submittedName>
        <fullName evidence="1">Uncharacterized protein</fullName>
    </submittedName>
</protein>
<reference evidence="1 2" key="1">
    <citation type="journal article" date="2019" name="Emerg. Microbes Infect.">
        <title>Comprehensive subspecies identification of 175 nontuberculous mycobacteria species based on 7547 genomic profiles.</title>
        <authorList>
            <person name="Matsumoto Y."/>
            <person name="Kinjo T."/>
            <person name="Motooka D."/>
            <person name="Nabeya D."/>
            <person name="Jung N."/>
            <person name="Uechi K."/>
            <person name="Horii T."/>
            <person name="Iida T."/>
            <person name="Fujita J."/>
            <person name="Nakamura S."/>
        </authorList>
    </citation>
    <scope>NUCLEOTIDE SEQUENCE [LARGE SCALE GENOMIC DNA]</scope>
    <source>
        <strain evidence="1 2">JCM 14742</strain>
    </source>
</reference>
<evidence type="ECO:0000313" key="2">
    <source>
        <dbReference type="Proteomes" id="UP000467105"/>
    </source>
</evidence>
<sequence>MDDEPYREYWRVLYPQSANPGSVAHWYGKWKTSEMCMGVFAERQQARHEWIATGPREGREESHVTAVVTHHASPVRSLTARVCLSCLWVSRNLDEKHPAGQ</sequence>
<dbReference type="Proteomes" id="UP000467105">
    <property type="component" value="Chromosome"/>
</dbReference>
<keyword evidence="2" id="KW-1185">Reference proteome</keyword>